<dbReference type="GO" id="GO:0043565">
    <property type="term" value="F:sequence-specific DNA binding"/>
    <property type="evidence" value="ECO:0007669"/>
    <property type="project" value="InterPro"/>
</dbReference>
<evidence type="ECO:0000259" key="5">
    <source>
        <dbReference type="PROSITE" id="PS50114"/>
    </source>
</evidence>
<reference evidence="6 7" key="1">
    <citation type="journal article" date="2022" name="Cell">
        <title>Repeat-based holocentromeres influence genome architecture and karyotype evolution.</title>
        <authorList>
            <person name="Hofstatter P.G."/>
            <person name="Thangavel G."/>
            <person name="Lux T."/>
            <person name="Neumann P."/>
            <person name="Vondrak T."/>
            <person name="Novak P."/>
            <person name="Zhang M."/>
            <person name="Costa L."/>
            <person name="Castellani M."/>
            <person name="Scott A."/>
            <person name="Toegelov H."/>
            <person name="Fuchs J."/>
            <person name="Mata-Sucre Y."/>
            <person name="Dias Y."/>
            <person name="Vanzela A.L.L."/>
            <person name="Huettel B."/>
            <person name="Almeida C.C.S."/>
            <person name="Simkova H."/>
            <person name="Souza G."/>
            <person name="Pedrosa-Harand A."/>
            <person name="Macas J."/>
            <person name="Mayer K.F.X."/>
            <person name="Houben A."/>
            <person name="Marques A."/>
        </authorList>
    </citation>
    <scope>NUCLEOTIDE SEQUENCE [LARGE SCALE GENOMIC DNA]</scope>
    <source>
        <strain evidence="6">RhyTen1mFocal</strain>
    </source>
</reference>
<keyword evidence="7" id="KW-1185">Reference proteome</keyword>
<dbReference type="Pfam" id="PF00320">
    <property type="entry name" value="GATA"/>
    <property type="match status" value="1"/>
</dbReference>
<comment type="caution">
    <text evidence="6">The sequence shown here is derived from an EMBL/GenBank/DDBJ whole genome shotgun (WGS) entry which is preliminary data.</text>
</comment>
<dbReference type="InterPro" id="IPR013088">
    <property type="entry name" value="Znf_NHR/GATA"/>
</dbReference>
<dbReference type="SMART" id="SM00401">
    <property type="entry name" value="ZnF_GATA"/>
    <property type="match status" value="1"/>
</dbReference>
<evidence type="ECO:0000313" key="7">
    <source>
        <dbReference type="Proteomes" id="UP001210211"/>
    </source>
</evidence>
<dbReference type="AlphaFoldDB" id="A0AAD6EUR1"/>
<evidence type="ECO:0000256" key="2">
    <source>
        <dbReference type="ARBA" id="ARBA00022771"/>
    </source>
</evidence>
<keyword evidence="1" id="KW-0479">Metal-binding</keyword>
<name>A0AAD6EUR1_9POAL</name>
<dbReference type="GO" id="GO:0008270">
    <property type="term" value="F:zinc ion binding"/>
    <property type="evidence" value="ECO:0007669"/>
    <property type="project" value="UniProtKB-KW"/>
</dbReference>
<keyword evidence="3" id="KW-0862">Zinc</keyword>
<dbReference type="CDD" id="cd00202">
    <property type="entry name" value="ZnF_GATA"/>
    <property type="match status" value="1"/>
</dbReference>
<evidence type="ECO:0000256" key="4">
    <source>
        <dbReference type="PROSITE-ProRule" id="PRU00094"/>
    </source>
</evidence>
<dbReference type="SUPFAM" id="SSF57716">
    <property type="entry name" value="Glucocorticoid receptor-like (DNA-binding domain)"/>
    <property type="match status" value="1"/>
</dbReference>
<feature type="domain" description="GATA-type" evidence="5">
    <location>
        <begin position="22"/>
        <end position="58"/>
    </location>
</feature>
<evidence type="ECO:0000256" key="1">
    <source>
        <dbReference type="ARBA" id="ARBA00022723"/>
    </source>
</evidence>
<organism evidence="6 7">
    <name type="scientific">Rhynchospora tenuis</name>
    <dbReference type="NCBI Taxonomy" id="198213"/>
    <lineage>
        <taxon>Eukaryota</taxon>
        <taxon>Viridiplantae</taxon>
        <taxon>Streptophyta</taxon>
        <taxon>Embryophyta</taxon>
        <taxon>Tracheophyta</taxon>
        <taxon>Spermatophyta</taxon>
        <taxon>Magnoliopsida</taxon>
        <taxon>Liliopsida</taxon>
        <taxon>Poales</taxon>
        <taxon>Cyperaceae</taxon>
        <taxon>Cyperoideae</taxon>
        <taxon>Rhynchosporeae</taxon>
        <taxon>Rhynchospora</taxon>
    </lineage>
</organism>
<dbReference type="PANTHER" id="PTHR47255:SF4">
    <property type="entry name" value="GATA ZINC FINGER DOMAIN-CONTAINING PROTEIN 12"/>
    <property type="match status" value="1"/>
</dbReference>
<dbReference type="PANTHER" id="PTHR47255">
    <property type="entry name" value="GATA TRANSCRIPTION FACTOR 22-RELATED"/>
    <property type="match status" value="1"/>
</dbReference>
<dbReference type="EMBL" id="JAMRDG010000001">
    <property type="protein sequence ID" value="KAJ3701922.1"/>
    <property type="molecule type" value="Genomic_DNA"/>
</dbReference>
<dbReference type="Proteomes" id="UP001210211">
    <property type="component" value="Unassembled WGS sequence"/>
</dbReference>
<dbReference type="Gene3D" id="3.30.50.10">
    <property type="entry name" value="Erythroid Transcription Factor GATA-1, subunit A"/>
    <property type="match status" value="1"/>
</dbReference>
<dbReference type="PROSITE" id="PS50114">
    <property type="entry name" value="GATA_ZN_FINGER_2"/>
    <property type="match status" value="1"/>
</dbReference>
<evidence type="ECO:0000313" key="6">
    <source>
        <dbReference type="EMBL" id="KAJ3701922.1"/>
    </source>
</evidence>
<proteinExistence type="predicted"/>
<sequence>MSGQSTSFHQKPKKAISSKPSSNVIRVCSNCNTTTTPLWRSGPCGPKSLCNACGIRQRKARRAALMAMEAAKGGTIMPIKPKIQVKKDKKSKDRTLPYKKRYNFLSPVNSQRKSKAKSLFICQKFPKEERDAATLLMGLSCGVLRG</sequence>
<keyword evidence="2 4" id="KW-0863">Zinc-finger</keyword>
<evidence type="ECO:0000256" key="3">
    <source>
        <dbReference type="ARBA" id="ARBA00022833"/>
    </source>
</evidence>
<dbReference type="GO" id="GO:0006355">
    <property type="term" value="P:regulation of DNA-templated transcription"/>
    <property type="evidence" value="ECO:0007669"/>
    <property type="project" value="InterPro"/>
</dbReference>
<gene>
    <name evidence="6" type="ORF">LUZ61_005627</name>
</gene>
<accession>A0AAD6EUR1</accession>
<dbReference type="InterPro" id="IPR000679">
    <property type="entry name" value="Znf_GATA"/>
</dbReference>
<dbReference type="InterPro" id="IPR052138">
    <property type="entry name" value="GATA_ZnFinger_Domain"/>
</dbReference>
<protein>
    <recommendedName>
        <fullName evidence="5">GATA-type domain-containing protein</fullName>
    </recommendedName>
</protein>
<dbReference type="PROSITE" id="PS00344">
    <property type="entry name" value="GATA_ZN_FINGER_1"/>
    <property type="match status" value="1"/>
</dbReference>